<organism evidence="1">
    <name type="scientific">marine sediment metagenome</name>
    <dbReference type="NCBI Taxonomy" id="412755"/>
    <lineage>
        <taxon>unclassified sequences</taxon>
        <taxon>metagenomes</taxon>
        <taxon>ecological metagenomes</taxon>
    </lineage>
</organism>
<evidence type="ECO:0000313" key="1">
    <source>
        <dbReference type="EMBL" id="KKN31243.1"/>
    </source>
</evidence>
<sequence>MALTRRQIRQRVGQRELGIIYVGTMTTTGATTQAIDTSDDSPMDPGDNALRYNGAGLLVRSPAGGTGIAYRQNVTYVPATQELTVAAISGLTGTPEYELHLEPLLHPLLIWPGLIDDALALIRRISFQHILFTNRNYYDLTDWAEIVGPEQVRRLYSIGTNLLQNPKFDPWPVANLAPDNWTGTGAGIVRGNIEENVPHSVGLDPASVAETLEQIITLSVANRRVKCVVWARNDANSQARLTLQARRSGPTVDDSQTVTFATASGQRQLEAEVETTSDTVSVRILLDNAGADGSRATFWAPMLYDLAMGRRSRIKPITTMLAGQGDAGAATMKLYVPYRSEQVGQMALLLPYPALGALATTTADDVTTSAPDELVIAAVATQVLRWLVTHPQIPSTSKAEYRVSLQTWEARFRQRARTHMRKIAKTQEMWEASELN</sequence>
<accession>A0A0F9SPT6</accession>
<comment type="caution">
    <text evidence="1">The sequence shown here is derived from an EMBL/GenBank/DDBJ whole genome shotgun (WGS) entry which is preliminary data.</text>
</comment>
<gene>
    <name evidence="1" type="ORF">LCGC14_0825870</name>
</gene>
<dbReference type="AlphaFoldDB" id="A0A0F9SPT6"/>
<dbReference type="EMBL" id="LAZR01002345">
    <property type="protein sequence ID" value="KKN31243.1"/>
    <property type="molecule type" value="Genomic_DNA"/>
</dbReference>
<reference evidence="1" key="1">
    <citation type="journal article" date="2015" name="Nature">
        <title>Complex archaea that bridge the gap between prokaryotes and eukaryotes.</title>
        <authorList>
            <person name="Spang A."/>
            <person name="Saw J.H."/>
            <person name="Jorgensen S.L."/>
            <person name="Zaremba-Niedzwiedzka K."/>
            <person name="Martijn J."/>
            <person name="Lind A.E."/>
            <person name="van Eijk R."/>
            <person name="Schleper C."/>
            <person name="Guy L."/>
            <person name="Ettema T.J."/>
        </authorList>
    </citation>
    <scope>NUCLEOTIDE SEQUENCE</scope>
</reference>
<protein>
    <submittedName>
        <fullName evidence="1">Uncharacterized protein</fullName>
    </submittedName>
</protein>
<proteinExistence type="predicted"/>
<name>A0A0F9SPT6_9ZZZZ</name>
<dbReference type="Gene3D" id="2.60.120.260">
    <property type="entry name" value="Galactose-binding domain-like"/>
    <property type="match status" value="1"/>
</dbReference>